<evidence type="ECO:0000259" key="3">
    <source>
        <dbReference type="PROSITE" id="PS50222"/>
    </source>
</evidence>
<dbReference type="EMBL" id="KB306576">
    <property type="protein sequence ID" value="ELT99719.1"/>
    <property type="molecule type" value="Genomic_DNA"/>
</dbReference>
<evidence type="ECO:0000256" key="1">
    <source>
        <dbReference type="ARBA" id="ARBA00022737"/>
    </source>
</evidence>
<feature type="domain" description="EF-hand" evidence="3">
    <location>
        <begin position="101"/>
        <end position="136"/>
    </location>
</feature>
<organism evidence="4">
    <name type="scientific">Capitella teleta</name>
    <name type="common">Polychaete worm</name>
    <dbReference type="NCBI Taxonomy" id="283909"/>
    <lineage>
        <taxon>Eukaryota</taxon>
        <taxon>Metazoa</taxon>
        <taxon>Spiralia</taxon>
        <taxon>Lophotrochozoa</taxon>
        <taxon>Annelida</taxon>
        <taxon>Polychaeta</taxon>
        <taxon>Sedentaria</taxon>
        <taxon>Scolecida</taxon>
        <taxon>Capitellidae</taxon>
        <taxon>Capitella</taxon>
    </lineage>
</organism>
<proteinExistence type="predicted"/>
<dbReference type="Proteomes" id="UP000014760">
    <property type="component" value="Unassembled WGS sequence"/>
</dbReference>
<gene>
    <name evidence="4" type="ORF">CAPTEDRAFT_166289</name>
</gene>
<accession>R7U145</accession>
<dbReference type="CDD" id="cd00051">
    <property type="entry name" value="EFh"/>
    <property type="match status" value="1"/>
</dbReference>
<dbReference type="Pfam" id="PF13499">
    <property type="entry name" value="EF-hand_7"/>
    <property type="match status" value="2"/>
</dbReference>
<dbReference type="OMA" id="KILMSKF"/>
<feature type="domain" description="EF-hand" evidence="3">
    <location>
        <begin position="175"/>
        <end position="206"/>
    </location>
</feature>
<name>R7U145_CAPTE</name>
<dbReference type="SUPFAM" id="SSF47473">
    <property type="entry name" value="EF-hand"/>
    <property type="match status" value="1"/>
</dbReference>
<dbReference type="InterPro" id="IPR018247">
    <property type="entry name" value="EF_Hand_1_Ca_BS"/>
</dbReference>
<dbReference type="OrthoDB" id="26525at2759"/>
<protein>
    <recommendedName>
        <fullName evidence="3">EF-hand domain-containing protein</fullName>
    </recommendedName>
</protein>
<reference evidence="6" key="1">
    <citation type="submission" date="2012-12" db="EMBL/GenBank/DDBJ databases">
        <authorList>
            <person name="Hellsten U."/>
            <person name="Grimwood J."/>
            <person name="Chapman J.A."/>
            <person name="Shapiro H."/>
            <person name="Aerts A."/>
            <person name="Otillar R.P."/>
            <person name="Terry A.Y."/>
            <person name="Boore J.L."/>
            <person name="Simakov O."/>
            <person name="Marletaz F."/>
            <person name="Cho S.-J."/>
            <person name="Edsinger-Gonzales E."/>
            <person name="Havlak P."/>
            <person name="Kuo D.-H."/>
            <person name="Larsson T."/>
            <person name="Lv J."/>
            <person name="Arendt D."/>
            <person name="Savage R."/>
            <person name="Osoegawa K."/>
            <person name="de Jong P."/>
            <person name="Lindberg D.R."/>
            <person name="Seaver E.C."/>
            <person name="Weisblat D.A."/>
            <person name="Putnam N.H."/>
            <person name="Grigoriev I.V."/>
            <person name="Rokhsar D.S."/>
        </authorList>
    </citation>
    <scope>NUCLEOTIDE SEQUENCE</scope>
    <source>
        <strain evidence="6">I ESC-2004</strain>
    </source>
</reference>
<dbReference type="STRING" id="283909.R7U145"/>
<reference evidence="5" key="3">
    <citation type="submission" date="2015-06" db="UniProtKB">
        <authorList>
            <consortium name="EnsemblMetazoa"/>
        </authorList>
    </citation>
    <scope>IDENTIFICATION</scope>
</reference>
<evidence type="ECO:0000313" key="4">
    <source>
        <dbReference type="EMBL" id="ELT99719.1"/>
    </source>
</evidence>
<dbReference type="PROSITE" id="PS50222">
    <property type="entry name" value="EF_HAND_2"/>
    <property type="match status" value="4"/>
</dbReference>
<reference evidence="4 6" key="2">
    <citation type="journal article" date="2013" name="Nature">
        <title>Insights into bilaterian evolution from three spiralian genomes.</title>
        <authorList>
            <person name="Simakov O."/>
            <person name="Marletaz F."/>
            <person name="Cho S.J."/>
            <person name="Edsinger-Gonzales E."/>
            <person name="Havlak P."/>
            <person name="Hellsten U."/>
            <person name="Kuo D.H."/>
            <person name="Larsson T."/>
            <person name="Lv J."/>
            <person name="Arendt D."/>
            <person name="Savage R."/>
            <person name="Osoegawa K."/>
            <person name="de Jong P."/>
            <person name="Grimwood J."/>
            <person name="Chapman J.A."/>
            <person name="Shapiro H."/>
            <person name="Aerts A."/>
            <person name="Otillar R.P."/>
            <person name="Terry A.Y."/>
            <person name="Boore J.L."/>
            <person name="Grigoriev I.V."/>
            <person name="Lindberg D.R."/>
            <person name="Seaver E.C."/>
            <person name="Weisblat D.A."/>
            <person name="Putnam N.H."/>
            <person name="Rokhsar D.S."/>
        </authorList>
    </citation>
    <scope>NUCLEOTIDE SEQUENCE</scope>
    <source>
        <strain evidence="4 6">I ESC-2004</strain>
    </source>
</reference>
<dbReference type="Gene3D" id="1.10.238.10">
    <property type="entry name" value="EF-hand"/>
    <property type="match status" value="2"/>
</dbReference>
<keyword evidence="1" id="KW-0677">Repeat</keyword>
<dbReference type="InterPro" id="IPR002048">
    <property type="entry name" value="EF_hand_dom"/>
</dbReference>
<dbReference type="GO" id="GO:0005509">
    <property type="term" value="F:calcium ion binding"/>
    <property type="evidence" value="ECO:0007669"/>
    <property type="project" value="InterPro"/>
</dbReference>
<dbReference type="SMART" id="SM00054">
    <property type="entry name" value="EFh"/>
    <property type="match status" value="4"/>
</dbReference>
<dbReference type="EMBL" id="AMQN01009912">
    <property type="status" value="NOT_ANNOTATED_CDS"/>
    <property type="molecule type" value="Genomic_DNA"/>
</dbReference>
<sequence>MLIDRQPLSVCVRYSARLKYYCHFIGDRRACILATLSTDLNIVNMSYLTEEKANELASQLDVEKSRIEEWYAAFQIFDANKDGHISSTELTALLRQIFQDPTEEQAQEMITALDENKSGQIEFPEFCKHMKTQYKTNGEKSEELKAAFQIFDKDGNNFISADELMNLMQTFGERLSEEEAKEMIAVADVNSDGKIDYNEFVKMMYP</sequence>
<dbReference type="FunFam" id="1.10.238.10:FF:000001">
    <property type="entry name" value="Calmodulin 1"/>
    <property type="match status" value="1"/>
</dbReference>
<dbReference type="HOGENOM" id="CLU_061288_2_1_1"/>
<feature type="domain" description="EF-hand" evidence="3">
    <location>
        <begin position="139"/>
        <end position="174"/>
    </location>
</feature>
<dbReference type="EnsemblMetazoa" id="CapteT166289">
    <property type="protein sequence ID" value="CapteP166289"/>
    <property type="gene ID" value="CapteG166289"/>
</dbReference>
<evidence type="ECO:0000313" key="6">
    <source>
        <dbReference type="Proteomes" id="UP000014760"/>
    </source>
</evidence>
<feature type="domain" description="EF-hand" evidence="3">
    <location>
        <begin position="65"/>
        <end position="100"/>
    </location>
</feature>
<evidence type="ECO:0000313" key="5">
    <source>
        <dbReference type="EnsemblMetazoa" id="CapteP166289"/>
    </source>
</evidence>
<dbReference type="InterPro" id="IPR050145">
    <property type="entry name" value="Centrin_CML-like"/>
</dbReference>
<dbReference type="AlphaFoldDB" id="R7U145"/>
<dbReference type="PROSITE" id="PS00018">
    <property type="entry name" value="EF_HAND_1"/>
    <property type="match status" value="4"/>
</dbReference>
<dbReference type="PANTHER" id="PTHR23050">
    <property type="entry name" value="CALCIUM BINDING PROTEIN"/>
    <property type="match status" value="1"/>
</dbReference>
<keyword evidence="6" id="KW-1185">Reference proteome</keyword>
<evidence type="ECO:0000256" key="2">
    <source>
        <dbReference type="ARBA" id="ARBA00022837"/>
    </source>
</evidence>
<dbReference type="InterPro" id="IPR011992">
    <property type="entry name" value="EF-hand-dom_pair"/>
</dbReference>
<keyword evidence="2" id="KW-0106">Calcium</keyword>